<dbReference type="FunFam" id="3.40.50.1010:FF:000022">
    <property type="entry name" value="DNA repair protein complementing XP-G cells homolog"/>
    <property type="match status" value="1"/>
</dbReference>
<evidence type="ECO:0000256" key="11">
    <source>
        <dbReference type="ARBA" id="ARBA00022842"/>
    </source>
</evidence>
<evidence type="ECO:0000259" key="16">
    <source>
        <dbReference type="SMART" id="SM00484"/>
    </source>
</evidence>
<feature type="compositionally biased region" description="Basic residues" evidence="15">
    <location>
        <begin position="1062"/>
        <end position="1072"/>
    </location>
</feature>
<comment type="cofactor">
    <cofactor evidence="1">
        <name>Mg(2+)</name>
        <dbReference type="ChEBI" id="CHEBI:18420"/>
    </cofactor>
</comment>
<name>A0ABD1JN70_9TELE</name>
<dbReference type="GO" id="GO:0009411">
    <property type="term" value="P:response to UV"/>
    <property type="evidence" value="ECO:0007669"/>
    <property type="project" value="UniProtKB-ARBA"/>
</dbReference>
<evidence type="ECO:0000256" key="14">
    <source>
        <dbReference type="ARBA" id="ARBA00023242"/>
    </source>
</evidence>
<sequence>MGVHGLWKLLESTGKPINPETLEGKILAVDISIWLNQALKGVRDRDGNTMQNAHLLTLFHRLCKLLFFRIRPVFVFDGDAPLLKKQTLAIRRQRKEEKTQESKETKKKLLRTLLKRHAIKAAVGDTSQEAVPSLSTARREEADDMYVLPALPVPEERENSFDDDEEALEWETHNNWQDMYEDPSAVDINSEQFSQLPPEIKHEILKDMKEFSKRRRTMYQKPPEKAGDFSQYQLAGLLQRNRLNQRLEGVQQEMSQQSSAGLNLPEEMQQNMETRRLVSEDSSHYILIKGPKNKSLKAPEGPSFSSQGTKHVKPKGKPEALWQPIPETSFEEDHTASSSKPPSQPDRGPVSDLHRPPSPRTLQAIQAAMDSSSEEDDDKDTRGVPGGSWGGDMSPRTLAAVQNAMLEEQTGFSLPSEGKEGSRQLPQMDSSLSRELQHLGTETIFGQNNLHTPNKIIIPHRDTVIISSSEEELDAGADDSPDPEHISNRNMNLNVEHLPTKVCTQKQDGIASPKTLGTVQRGVSRALEDQESSTGEEEMMDDGDFNTSKAALQGDEESIKRVRSTDVPAVNMKEKTVTSSDSKSCELQTSTTSLSLETVSSLSESHEGISTIQTSPKENPGNLRGFEGNDQGIKSEEEEEEERHSQKGDRSESDESSAEENFIEVSEGEEEWEEPPPSELLLKKEAALSVMKPPEDTRSPKEEEEAVKQEMIKELDSKDLESSRSTSQSTEDTDEKGRSPPPPANDWDNIDLAELKELESSLQEEQHALRGQQQQQERVAATVTGQMCQESQELLRLFGIPFLVAPMEAEAQCAALDRADLTHGTITDDSDIWLFGGRHVYKNFFSQNKYVEYFQFVDLQNQLGLDRYKMINLAYLLGSDYTEGIPGVGYVTGMEILNEFPGPATEPLTQFSKWWEEAQKNKKLVANPNDTKVKRKLRGLKLQPGFPNPSVAQAYLQPAVDQSEASFSWGRPHLELIKEFCQNRFGWTYRKTDETLQPVLRQLNSQQTQLRIDSFFRLEQQERQKIQSQRLRRAVTCMKRKGRGEAEDEEGGDDNDDDGNKTPRKGTKKGKTVRSEADEEPVSSSFVGGSAGGFLGSEEKGVDLGPIEEPVVKSRASVKITPPPSQENKVKPLKPKEKPCPREAVLDSSSSDSEDDENGRTGAMVTAQSVFSSKPQRKGRRGGRGRGKRGL</sequence>
<dbReference type="InterPro" id="IPR036279">
    <property type="entry name" value="5-3_exonuclease_C_sf"/>
</dbReference>
<dbReference type="PRINTS" id="PR00066">
    <property type="entry name" value="XRODRMPGMNTG"/>
</dbReference>
<keyword evidence="7" id="KW-0479">Metal-binding</keyword>
<dbReference type="PRINTS" id="PR00853">
    <property type="entry name" value="XPGRADSUPER"/>
</dbReference>
<dbReference type="CDD" id="cd09868">
    <property type="entry name" value="PIN_XPG_RAD2"/>
    <property type="match status" value="2"/>
</dbReference>
<dbReference type="SMART" id="SM00279">
    <property type="entry name" value="HhH2"/>
    <property type="match status" value="1"/>
</dbReference>
<dbReference type="GO" id="GO:0046872">
    <property type="term" value="F:metal ion binding"/>
    <property type="evidence" value="ECO:0007669"/>
    <property type="project" value="UniProtKB-KW"/>
</dbReference>
<feature type="compositionally biased region" description="Basic and acidic residues" evidence="15">
    <location>
        <begin position="642"/>
        <end position="653"/>
    </location>
</feature>
<dbReference type="GO" id="GO:0003677">
    <property type="term" value="F:DNA binding"/>
    <property type="evidence" value="ECO:0007669"/>
    <property type="project" value="UniProtKB-KW"/>
</dbReference>
<dbReference type="PANTHER" id="PTHR16171:SF11">
    <property type="entry name" value="DNA EXCISION REPAIR PROTEIN ERCC-5"/>
    <property type="match status" value="1"/>
</dbReference>
<keyword evidence="14" id="KW-0539">Nucleus</keyword>
<dbReference type="SMART" id="SM00484">
    <property type="entry name" value="XPGI"/>
    <property type="match status" value="1"/>
</dbReference>
<feature type="compositionally biased region" description="Acidic residues" evidence="15">
    <location>
        <begin position="1046"/>
        <end position="1057"/>
    </location>
</feature>
<evidence type="ECO:0000256" key="4">
    <source>
        <dbReference type="ARBA" id="ARBA00005283"/>
    </source>
</evidence>
<evidence type="ECO:0000256" key="3">
    <source>
        <dbReference type="ARBA" id="ARBA00004286"/>
    </source>
</evidence>
<evidence type="ECO:0000313" key="18">
    <source>
        <dbReference type="EMBL" id="KAL2087408.1"/>
    </source>
</evidence>
<dbReference type="PANTHER" id="PTHR16171">
    <property type="entry name" value="DNA REPAIR PROTEIN COMPLEMENTING XP-G CELLS-RELATED"/>
    <property type="match status" value="1"/>
</dbReference>
<dbReference type="GO" id="GO:0005634">
    <property type="term" value="C:nucleus"/>
    <property type="evidence" value="ECO:0007669"/>
    <property type="project" value="UniProtKB-SubCell"/>
</dbReference>
<dbReference type="InterPro" id="IPR006086">
    <property type="entry name" value="XPG-I_dom"/>
</dbReference>
<dbReference type="FunFam" id="3.40.50.1010:FF:000023">
    <property type="entry name" value="DNA repair protein complementing XP-G cells"/>
    <property type="match status" value="1"/>
</dbReference>
<evidence type="ECO:0000256" key="15">
    <source>
        <dbReference type="SAM" id="MobiDB-lite"/>
    </source>
</evidence>
<feature type="region of interest" description="Disordered" evidence="15">
    <location>
        <begin position="1037"/>
        <end position="1191"/>
    </location>
</feature>
<feature type="region of interest" description="Disordered" evidence="15">
    <location>
        <begin position="288"/>
        <end position="395"/>
    </location>
</feature>
<dbReference type="InterPro" id="IPR001044">
    <property type="entry name" value="XPG/Rad2_eukaryotes"/>
</dbReference>
<evidence type="ECO:0000256" key="2">
    <source>
        <dbReference type="ARBA" id="ARBA00004123"/>
    </source>
</evidence>
<evidence type="ECO:0000256" key="1">
    <source>
        <dbReference type="ARBA" id="ARBA00001946"/>
    </source>
</evidence>
<dbReference type="PROSITE" id="PS00842">
    <property type="entry name" value="XPG_2"/>
    <property type="match status" value="1"/>
</dbReference>
<evidence type="ECO:0000256" key="9">
    <source>
        <dbReference type="ARBA" id="ARBA00022763"/>
    </source>
</evidence>
<protein>
    <recommendedName>
        <fullName evidence="20">DNA repair protein complementing XP-G cells</fullName>
    </recommendedName>
</protein>
<dbReference type="InterPro" id="IPR006085">
    <property type="entry name" value="XPG_DNA_repair_N"/>
</dbReference>
<keyword evidence="19" id="KW-1185">Reference proteome</keyword>
<dbReference type="AlphaFoldDB" id="A0ABD1JN70"/>
<dbReference type="CDD" id="cd09904">
    <property type="entry name" value="H3TH_XPG"/>
    <property type="match status" value="1"/>
</dbReference>
<dbReference type="InterPro" id="IPR029060">
    <property type="entry name" value="PIN-like_dom_sf"/>
</dbReference>
<gene>
    <name evidence="18" type="ORF">ACEWY4_016236</name>
</gene>
<dbReference type="InterPro" id="IPR019974">
    <property type="entry name" value="XPG_CS"/>
</dbReference>
<dbReference type="GO" id="GO:0016787">
    <property type="term" value="F:hydrolase activity"/>
    <property type="evidence" value="ECO:0007669"/>
    <property type="project" value="UniProtKB-KW"/>
</dbReference>
<dbReference type="GO" id="GO:0005694">
    <property type="term" value="C:chromosome"/>
    <property type="evidence" value="ECO:0007669"/>
    <property type="project" value="UniProtKB-SubCell"/>
</dbReference>
<evidence type="ECO:0000313" key="19">
    <source>
        <dbReference type="Proteomes" id="UP001591681"/>
    </source>
</evidence>
<keyword evidence="10" id="KW-0378">Hydrolase</keyword>
<evidence type="ECO:0000256" key="6">
    <source>
        <dbReference type="ARBA" id="ARBA00022722"/>
    </source>
</evidence>
<dbReference type="SMART" id="SM00485">
    <property type="entry name" value="XPGN"/>
    <property type="match status" value="1"/>
</dbReference>
<feature type="domain" description="XPG-I" evidence="16">
    <location>
        <begin position="796"/>
        <end position="865"/>
    </location>
</feature>
<evidence type="ECO:0000256" key="8">
    <source>
        <dbReference type="ARBA" id="ARBA00022759"/>
    </source>
</evidence>
<dbReference type="Proteomes" id="UP001591681">
    <property type="component" value="Unassembled WGS sequence"/>
</dbReference>
<evidence type="ECO:0000256" key="10">
    <source>
        <dbReference type="ARBA" id="ARBA00022801"/>
    </source>
</evidence>
<feature type="compositionally biased region" description="Basic residues" evidence="15">
    <location>
        <begin position="1175"/>
        <end position="1191"/>
    </location>
</feature>
<dbReference type="SUPFAM" id="SSF88723">
    <property type="entry name" value="PIN domain-like"/>
    <property type="match status" value="1"/>
</dbReference>
<feature type="compositionally biased region" description="Basic and acidic residues" evidence="15">
    <location>
        <begin position="1128"/>
        <end position="1145"/>
    </location>
</feature>
<dbReference type="GO" id="GO:0004519">
    <property type="term" value="F:endonuclease activity"/>
    <property type="evidence" value="ECO:0007669"/>
    <property type="project" value="UniProtKB-KW"/>
</dbReference>
<evidence type="ECO:0000256" key="13">
    <source>
        <dbReference type="ARBA" id="ARBA00023204"/>
    </source>
</evidence>
<dbReference type="Gene3D" id="1.10.150.20">
    <property type="entry name" value="5' to 3' exonuclease, C-terminal subdomain"/>
    <property type="match status" value="1"/>
</dbReference>
<evidence type="ECO:0000256" key="5">
    <source>
        <dbReference type="ARBA" id="ARBA00022454"/>
    </source>
</evidence>
<feature type="region of interest" description="Disordered" evidence="15">
    <location>
        <begin position="411"/>
        <end position="430"/>
    </location>
</feature>
<evidence type="ECO:0000256" key="7">
    <source>
        <dbReference type="ARBA" id="ARBA00022723"/>
    </source>
</evidence>
<dbReference type="GO" id="GO:0006289">
    <property type="term" value="P:nucleotide-excision repair"/>
    <property type="evidence" value="ECO:0007669"/>
    <property type="project" value="UniProtKB-ARBA"/>
</dbReference>
<dbReference type="PROSITE" id="PS00841">
    <property type="entry name" value="XPG_1"/>
    <property type="match status" value="1"/>
</dbReference>
<keyword evidence="12" id="KW-0238">DNA-binding</keyword>
<evidence type="ECO:0000256" key="12">
    <source>
        <dbReference type="ARBA" id="ARBA00023125"/>
    </source>
</evidence>
<feature type="compositionally biased region" description="Polar residues" evidence="15">
    <location>
        <begin position="608"/>
        <end position="617"/>
    </location>
</feature>
<keyword evidence="13" id="KW-0234">DNA repair</keyword>
<feature type="compositionally biased region" description="Basic and acidic residues" evidence="15">
    <location>
        <begin position="693"/>
        <end position="722"/>
    </location>
</feature>
<comment type="similarity">
    <text evidence="4">Belongs to the XPG/RAD2 endonuclease family. XPG subfamily.</text>
</comment>
<dbReference type="SUPFAM" id="SSF47807">
    <property type="entry name" value="5' to 3' exonuclease, C-terminal subdomain"/>
    <property type="match status" value="1"/>
</dbReference>
<dbReference type="EMBL" id="JBHFQA010000014">
    <property type="protein sequence ID" value="KAL2087408.1"/>
    <property type="molecule type" value="Genomic_DNA"/>
</dbReference>
<feature type="domain" description="XPG N-terminal" evidence="17">
    <location>
        <begin position="1"/>
        <end position="98"/>
    </location>
</feature>
<keyword evidence="8" id="KW-0255">Endonuclease</keyword>
<feature type="compositionally biased region" description="Acidic residues" evidence="15">
    <location>
        <begin position="654"/>
        <end position="676"/>
    </location>
</feature>
<evidence type="ECO:0000259" key="17">
    <source>
        <dbReference type="SMART" id="SM00485"/>
    </source>
</evidence>
<comment type="subcellular location">
    <subcellularLocation>
        <location evidence="3">Chromosome</location>
    </subcellularLocation>
    <subcellularLocation>
        <location evidence="2">Nucleus</location>
    </subcellularLocation>
</comment>
<keyword evidence="6" id="KW-0540">Nuclease</keyword>
<dbReference type="Gene3D" id="3.40.50.1010">
    <property type="entry name" value="5'-nuclease"/>
    <property type="match status" value="2"/>
</dbReference>
<dbReference type="InterPro" id="IPR008918">
    <property type="entry name" value="HhH2"/>
</dbReference>
<reference evidence="18 19" key="1">
    <citation type="submission" date="2024-09" db="EMBL/GenBank/DDBJ databases">
        <title>A chromosome-level genome assembly of Gray's grenadier anchovy, Coilia grayii.</title>
        <authorList>
            <person name="Fu Z."/>
        </authorList>
    </citation>
    <scope>NUCLEOTIDE SEQUENCE [LARGE SCALE GENOMIC DNA]</scope>
    <source>
        <strain evidence="18">G4</strain>
        <tissue evidence="18">Muscle</tissue>
    </source>
</reference>
<dbReference type="Pfam" id="PF00752">
    <property type="entry name" value="XPG_N"/>
    <property type="match status" value="1"/>
</dbReference>
<proteinExistence type="inferred from homology"/>
<feature type="compositionally biased region" description="Acidic residues" evidence="15">
    <location>
        <begin position="529"/>
        <end position="544"/>
    </location>
</feature>
<feature type="region of interest" description="Disordered" evidence="15">
    <location>
        <begin position="521"/>
        <end position="748"/>
    </location>
</feature>
<dbReference type="FunFam" id="1.10.150.20:FF:000037">
    <property type="entry name" value="DNA repair protein complementing XP-G cells homolog"/>
    <property type="match status" value="1"/>
</dbReference>
<accession>A0ABD1JN70</accession>
<comment type="caution">
    <text evidence="18">The sequence shown here is derived from an EMBL/GenBank/DDBJ whole genome shotgun (WGS) entry which is preliminary data.</text>
</comment>
<dbReference type="Pfam" id="PF00867">
    <property type="entry name" value="XPG_I"/>
    <property type="match status" value="1"/>
</dbReference>
<organism evidence="18 19">
    <name type="scientific">Coilia grayii</name>
    <name type="common">Gray's grenadier anchovy</name>
    <dbReference type="NCBI Taxonomy" id="363190"/>
    <lineage>
        <taxon>Eukaryota</taxon>
        <taxon>Metazoa</taxon>
        <taxon>Chordata</taxon>
        <taxon>Craniata</taxon>
        <taxon>Vertebrata</taxon>
        <taxon>Euteleostomi</taxon>
        <taxon>Actinopterygii</taxon>
        <taxon>Neopterygii</taxon>
        <taxon>Teleostei</taxon>
        <taxon>Clupei</taxon>
        <taxon>Clupeiformes</taxon>
        <taxon>Clupeoidei</taxon>
        <taxon>Engraulidae</taxon>
        <taxon>Coilinae</taxon>
        <taxon>Coilia</taxon>
    </lineage>
</organism>
<keyword evidence="5" id="KW-0158">Chromosome</keyword>
<evidence type="ECO:0008006" key="20">
    <source>
        <dbReference type="Google" id="ProtNLM"/>
    </source>
</evidence>
<keyword evidence="9" id="KW-0227">DNA damage</keyword>
<dbReference type="InterPro" id="IPR006084">
    <property type="entry name" value="XPG/Rad2"/>
</dbReference>
<feature type="compositionally biased region" description="Low complexity" evidence="15">
    <location>
        <begin position="585"/>
        <end position="603"/>
    </location>
</feature>
<keyword evidence="11" id="KW-0460">Magnesium</keyword>